<dbReference type="HOGENOM" id="CLU_976450_0_0_6"/>
<evidence type="ECO:0000313" key="1">
    <source>
        <dbReference type="EMBL" id="ABG13545.1"/>
    </source>
</evidence>
<dbReference type="KEGG" id="ypa:YPA_1579"/>
<dbReference type="EMBL" id="CP000308">
    <property type="protein sequence ID" value="ABG13545.1"/>
    <property type="molecule type" value="Genomic_DNA"/>
</dbReference>
<evidence type="ECO:0000313" key="2">
    <source>
        <dbReference type="Proteomes" id="UP000001971"/>
    </source>
</evidence>
<dbReference type="RefSeq" id="WP_002210620.1">
    <property type="nucleotide sequence ID" value="NC_008150.1"/>
</dbReference>
<accession>A0A0E1NZB9</accession>
<dbReference type="PATRIC" id="fig|360102.15.peg.165"/>
<organism evidence="1 2">
    <name type="scientific">Yersinia pestis bv. Antiqua (strain Antiqua)</name>
    <dbReference type="NCBI Taxonomy" id="360102"/>
    <lineage>
        <taxon>Bacteria</taxon>
        <taxon>Pseudomonadati</taxon>
        <taxon>Pseudomonadota</taxon>
        <taxon>Gammaproteobacteria</taxon>
        <taxon>Enterobacterales</taxon>
        <taxon>Yersiniaceae</taxon>
        <taxon>Yersinia</taxon>
    </lineage>
</organism>
<dbReference type="GeneID" id="57976448"/>
<dbReference type="AlphaFoldDB" id="A0A0E1NZB9"/>
<dbReference type="Proteomes" id="UP000001971">
    <property type="component" value="Chromosome"/>
</dbReference>
<reference evidence="1 2" key="1">
    <citation type="journal article" date="2006" name="J. Bacteriol.">
        <title>Complete genome sequence of Yersinia pestis strains Antiqua and Nepal516: evidence of gene reduction in an emerging pathogen.</title>
        <authorList>
            <person name="Chain P.S."/>
            <person name="Hu P."/>
            <person name="Malfatti S.A."/>
            <person name="Radnedge L."/>
            <person name="Larimer F."/>
            <person name="Vergez L.M."/>
            <person name="Worsham P."/>
            <person name="Chu M.C."/>
            <person name="Andersen G.L."/>
        </authorList>
    </citation>
    <scope>NUCLEOTIDE SEQUENCE [LARGE SCALE GENOMIC DNA]</scope>
    <source>
        <strain evidence="1 2">Antiqua</strain>
    </source>
</reference>
<gene>
    <name evidence="1" type="ordered locus">YPA_1579</name>
</gene>
<proteinExistence type="predicted"/>
<name>A0A0E1NZB9_YERPA</name>
<sequence>MFPHLTDFVSLSILTPIKNDAKETPVEPNDIIIIVNNADKEENNPQYVVLDNGIRQAMIDKTTNHYDKESLTHLASTYPLVEIGVRDRLQEIKSPLQFPYSVDINVEDKSENGVVIHQHIVYAYSSGGHGSTSSPAQNCTQVNKPLIDIYCQIDVPGDNNLLHNLDIKLSIKLNEEIGFSLNKIFNPYDILRNIWGNVIKLYEENKIDNNITDSDMNFDDDEWVSDEDIALLEEFSKQKNNIEEPHKKLELVYPENQELEWDDDFDLLPIDYFKSDAEEYDLSLH</sequence>
<protein>
    <submittedName>
        <fullName evidence="1">Uncharacterized protein</fullName>
    </submittedName>
</protein>